<dbReference type="Proteomes" id="UP000274131">
    <property type="component" value="Unassembled WGS sequence"/>
</dbReference>
<keyword evidence="2" id="KW-0732">Signal</keyword>
<dbReference type="EMBL" id="UXUI01012459">
    <property type="protein sequence ID" value="VDD96905.1"/>
    <property type="molecule type" value="Genomic_DNA"/>
</dbReference>
<reference evidence="3 4" key="1">
    <citation type="submission" date="2018-10" db="EMBL/GenBank/DDBJ databases">
        <authorList>
            <consortium name="Pathogen Informatics"/>
        </authorList>
    </citation>
    <scope>NUCLEOTIDE SEQUENCE [LARGE SCALE GENOMIC DNA]</scope>
</reference>
<evidence type="ECO:0000256" key="1">
    <source>
        <dbReference type="SAM" id="Phobius"/>
    </source>
</evidence>
<dbReference type="PANTHER" id="PTHR36694:SF5">
    <property type="entry name" value="PROTEIN CBG13296"/>
    <property type="match status" value="1"/>
</dbReference>
<organism evidence="3 4">
    <name type="scientific">Enterobius vermicularis</name>
    <name type="common">Human pinworm</name>
    <dbReference type="NCBI Taxonomy" id="51028"/>
    <lineage>
        <taxon>Eukaryota</taxon>
        <taxon>Metazoa</taxon>
        <taxon>Ecdysozoa</taxon>
        <taxon>Nematoda</taxon>
        <taxon>Chromadorea</taxon>
        <taxon>Rhabditida</taxon>
        <taxon>Spirurina</taxon>
        <taxon>Oxyuridomorpha</taxon>
        <taxon>Oxyuroidea</taxon>
        <taxon>Oxyuridae</taxon>
        <taxon>Enterobius</taxon>
    </lineage>
</organism>
<sequence>MLYSLLTGLAGWGLSDAVNNGDASHYNSCELEAQGKIRADDRKIKFEGGHATVIIEDSTSYHCSFGLYTEELKFSYTWRKFTLIIDLVLYVTLIIASILLLIGIATYFEWLLLPWIFLMAFDIIRGIISVIFIFIVAHWNLARIATGIFFLGLQFFHISILMIIIAKFQRIHNHNMGNVIDEKELQYDARTRGYPTLPSNYAYSPPLRRDMNYLDVRDPRSYDAATIYRPQQSVIQPHYYR</sequence>
<gene>
    <name evidence="3" type="ORF">EVEC_LOCUS11656</name>
</gene>
<dbReference type="AlphaFoldDB" id="A0A3P6HXI1"/>
<feature type="transmembrane region" description="Helical" evidence="1">
    <location>
        <begin position="144"/>
        <end position="166"/>
    </location>
</feature>
<evidence type="ECO:0000313" key="3">
    <source>
        <dbReference type="EMBL" id="VDD96905.1"/>
    </source>
</evidence>
<name>A0A3P6HXI1_ENTVE</name>
<keyword evidence="1" id="KW-0472">Membrane</keyword>
<evidence type="ECO:0000313" key="4">
    <source>
        <dbReference type="Proteomes" id="UP000274131"/>
    </source>
</evidence>
<keyword evidence="1" id="KW-1133">Transmembrane helix</keyword>
<evidence type="ECO:0000256" key="2">
    <source>
        <dbReference type="SAM" id="SignalP"/>
    </source>
</evidence>
<feature type="chain" id="PRO_5017996295" evidence="2">
    <location>
        <begin position="18"/>
        <end position="241"/>
    </location>
</feature>
<proteinExistence type="predicted"/>
<keyword evidence="1" id="KW-0812">Transmembrane</keyword>
<protein>
    <submittedName>
        <fullName evidence="3">Uncharacterized protein</fullName>
    </submittedName>
</protein>
<feature type="transmembrane region" description="Helical" evidence="1">
    <location>
        <begin position="87"/>
        <end position="108"/>
    </location>
</feature>
<keyword evidence="4" id="KW-1185">Reference proteome</keyword>
<dbReference type="OrthoDB" id="5916023at2759"/>
<feature type="signal peptide" evidence="2">
    <location>
        <begin position="1"/>
        <end position="17"/>
    </location>
</feature>
<accession>A0A3P6HXI1</accession>
<feature type="transmembrane region" description="Helical" evidence="1">
    <location>
        <begin position="115"/>
        <end position="138"/>
    </location>
</feature>
<dbReference type="PANTHER" id="PTHR36694">
    <property type="entry name" value="PASIFLORA 1, ISOFORM A-RELATED"/>
    <property type="match status" value="1"/>
</dbReference>